<keyword evidence="3 5" id="KW-1133">Transmembrane helix</keyword>
<organism evidence="7 8">
    <name type="scientific">Geosporobacter ferrireducens</name>
    <dbReference type="NCBI Taxonomy" id="1424294"/>
    <lineage>
        <taxon>Bacteria</taxon>
        <taxon>Bacillati</taxon>
        <taxon>Bacillota</taxon>
        <taxon>Clostridia</taxon>
        <taxon>Peptostreptococcales</taxon>
        <taxon>Thermotaleaceae</taxon>
        <taxon>Geosporobacter</taxon>
    </lineage>
</organism>
<gene>
    <name evidence="7" type="ORF">Gferi_15350</name>
</gene>
<feature type="transmembrane region" description="Helical" evidence="5">
    <location>
        <begin position="200"/>
        <end position="222"/>
    </location>
</feature>
<dbReference type="Proteomes" id="UP000095743">
    <property type="component" value="Chromosome"/>
</dbReference>
<keyword evidence="2 5" id="KW-0812">Transmembrane</keyword>
<evidence type="ECO:0000256" key="5">
    <source>
        <dbReference type="SAM" id="Phobius"/>
    </source>
</evidence>
<evidence type="ECO:0000256" key="3">
    <source>
        <dbReference type="ARBA" id="ARBA00022989"/>
    </source>
</evidence>
<dbReference type="EMBL" id="CP017269">
    <property type="protein sequence ID" value="AOT70809.1"/>
    <property type="molecule type" value="Genomic_DNA"/>
</dbReference>
<dbReference type="PANTHER" id="PTHR43220">
    <property type="match status" value="1"/>
</dbReference>
<dbReference type="AlphaFoldDB" id="A0A1D8GIS2"/>
<dbReference type="PANTHER" id="PTHR43220:SF18">
    <property type="entry name" value="TRANSMEMBRANE PROTEIN 41B"/>
    <property type="match status" value="1"/>
</dbReference>
<dbReference type="OrthoDB" id="3173541at2"/>
<protein>
    <recommendedName>
        <fullName evidence="6">VTT domain-containing protein</fullName>
    </recommendedName>
</protein>
<dbReference type="STRING" id="1424294.Gferi_15350"/>
<dbReference type="KEGG" id="gfe:Gferi_15350"/>
<feature type="transmembrane region" description="Helical" evidence="5">
    <location>
        <begin position="168"/>
        <end position="188"/>
    </location>
</feature>
<accession>A0A1D8GIS2</accession>
<feature type="domain" description="VTT" evidence="6">
    <location>
        <begin position="72"/>
        <end position="189"/>
    </location>
</feature>
<proteinExistence type="predicted"/>
<evidence type="ECO:0000256" key="4">
    <source>
        <dbReference type="ARBA" id="ARBA00023136"/>
    </source>
</evidence>
<feature type="transmembrane region" description="Helical" evidence="5">
    <location>
        <begin position="53"/>
        <end position="86"/>
    </location>
</feature>
<evidence type="ECO:0000313" key="8">
    <source>
        <dbReference type="Proteomes" id="UP000095743"/>
    </source>
</evidence>
<evidence type="ECO:0000259" key="6">
    <source>
        <dbReference type="Pfam" id="PF09335"/>
    </source>
</evidence>
<dbReference type="InterPro" id="IPR045014">
    <property type="entry name" value="TM41A/B"/>
</dbReference>
<evidence type="ECO:0000256" key="2">
    <source>
        <dbReference type="ARBA" id="ARBA00022692"/>
    </source>
</evidence>
<dbReference type="RefSeq" id="WP_069977981.1">
    <property type="nucleotide sequence ID" value="NZ_CP017269.1"/>
</dbReference>
<reference evidence="7 8" key="1">
    <citation type="submission" date="2016-09" db="EMBL/GenBank/DDBJ databases">
        <title>Genomic analysis reveals versatility of anaerobic energy metabolism of Geosporobacter ferrireducens IRF9 of phylum Firmicutes.</title>
        <authorList>
            <person name="Kim S.-J."/>
        </authorList>
    </citation>
    <scope>NUCLEOTIDE SEQUENCE [LARGE SCALE GENOMIC DNA]</scope>
    <source>
        <strain evidence="7 8">IRF9</strain>
    </source>
</reference>
<dbReference type="InterPro" id="IPR032816">
    <property type="entry name" value="VTT_dom"/>
</dbReference>
<keyword evidence="8" id="KW-1185">Reference proteome</keyword>
<keyword evidence="4 5" id="KW-0472">Membrane</keyword>
<evidence type="ECO:0000256" key="1">
    <source>
        <dbReference type="ARBA" id="ARBA00004141"/>
    </source>
</evidence>
<evidence type="ECO:0000313" key="7">
    <source>
        <dbReference type="EMBL" id="AOT70809.1"/>
    </source>
</evidence>
<sequence length="232" mass="25915">MKSIKKYDKTGWILLFIIAASLVLSQTRLVDWITLENLQQNKELLKDYVAQHYVISATGYVLLYILVAATAIPGAILLSLTGGFLFGVLPAMIYVNIGATGGAVFCFLMARYLGKEWVYKKYGKKISKLNRELEEYGKNYLLTIRFIPILPFFLINILAGVTNVSAKTFFWTTALGGLPGSIIYTIAGKNLGGIQSTKDLFSPKIIAFFLMLAAFSLLPILIKKKKKKKFHQ</sequence>
<feature type="transmembrane region" description="Helical" evidence="5">
    <location>
        <begin position="93"/>
        <end position="113"/>
    </location>
</feature>
<dbReference type="GO" id="GO:0016020">
    <property type="term" value="C:membrane"/>
    <property type="evidence" value="ECO:0007669"/>
    <property type="project" value="UniProtKB-SubCell"/>
</dbReference>
<comment type="subcellular location">
    <subcellularLocation>
        <location evidence="1">Membrane</location>
        <topology evidence="1">Multi-pass membrane protein</topology>
    </subcellularLocation>
</comment>
<feature type="transmembrane region" description="Helical" evidence="5">
    <location>
        <begin position="140"/>
        <end position="161"/>
    </location>
</feature>
<dbReference type="Pfam" id="PF09335">
    <property type="entry name" value="VTT_dom"/>
    <property type="match status" value="1"/>
</dbReference>
<name>A0A1D8GIS2_9FIRM</name>